<keyword evidence="2" id="KW-1185">Reference proteome</keyword>
<dbReference type="InterPro" id="IPR024747">
    <property type="entry name" value="Pyridox_Oxase-rel"/>
</dbReference>
<reference evidence="1 2" key="1">
    <citation type="submission" date="2018-08" db="EMBL/GenBank/DDBJ databases">
        <title>Isolation, diversity and antifungal activity of Actinobacteria from wheat.</title>
        <authorList>
            <person name="Han C."/>
        </authorList>
    </citation>
    <scope>NUCLEOTIDE SEQUENCE [LARGE SCALE GENOMIC DNA]</scope>
    <source>
        <strain evidence="1 2">NEAU-YY421</strain>
    </source>
</reference>
<dbReference type="AlphaFoldDB" id="A0A372M2G9"/>
<dbReference type="Pfam" id="PF12900">
    <property type="entry name" value="Pyridox_ox_2"/>
    <property type="match status" value="1"/>
</dbReference>
<gene>
    <name evidence="1" type="ORF">DY218_19195</name>
</gene>
<accession>A0A372M2G9</accession>
<evidence type="ECO:0000313" key="2">
    <source>
        <dbReference type="Proteomes" id="UP000263094"/>
    </source>
</evidence>
<proteinExistence type="predicted"/>
<dbReference type="Proteomes" id="UP000263094">
    <property type="component" value="Unassembled WGS sequence"/>
</dbReference>
<comment type="caution">
    <text evidence="1">The sequence shown here is derived from an EMBL/GenBank/DDBJ whole genome shotgun (WGS) entry which is preliminary data.</text>
</comment>
<dbReference type="OrthoDB" id="4279675at2"/>
<name>A0A372M2G9_9ACTN</name>
<protein>
    <submittedName>
        <fullName evidence="1">Pyridoxamine 5'-phosphate oxidase family protein</fullName>
    </submittedName>
</protein>
<dbReference type="Gene3D" id="2.30.110.10">
    <property type="entry name" value="Electron Transport, Fmn-binding Protein, Chain A"/>
    <property type="match status" value="1"/>
</dbReference>
<dbReference type="InterPro" id="IPR012349">
    <property type="entry name" value="Split_barrel_FMN-bd"/>
</dbReference>
<organism evidence="1 2">
    <name type="scientific">Streptomyces triticagri</name>
    <dbReference type="NCBI Taxonomy" id="2293568"/>
    <lineage>
        <taxon>Bacteria</taxon>
        <taxon>Bacillati</taxon>
        <taxon>Actinomycetota</taxon>
        <taxon>Actinomycetes</taxon>
        <taxon>Kitasatosporales</taxon>
        <taxon>Streptomycetaceae</taxon>
        <taxon>Streptomyces</taxon>
    </lineage>
</organism>
<dbReference type="EMBL" id="QUAK01000103">
    <property type="protein sequence ID" value="RFU85108.1"/>
    <property type="molecule type" value="Genomic_DNA"/>
</dbReference>
<evidence type="ECO:0000313" key="1">
    <source>
        <dbReference type="EMBL" id="RFU85108.1"/>
    </source>
</evidence>
<dbReference type="RefSeq" id="WP_128557299.1">
    <property type="nucleotide sequence ID" value="NZ_QUAK01000103.1"/>
</dbReference>
<sequence length="151" mass="16027">MSPEELRAVELLRTTPYGRIAASMRALPFLAVARHLVADGEADRAADASPALVLRLHRGFGYHLACEGTVVAYGADNLGGTAAADTGGLWSVQLVGTCETVTPTPEQLEQFGPVPDLVDGEPFAPVYLRVSPQVIGVHRVDAGYERALKAF</sequence>